<evidence type="ECO:0000256" key="4">
    <source>
        <dbReference type="ARBA" id="ARBA00022452"/>
    </source>
</evidence>
<keyword evidence="16" id="KW-1185">Reference proteome</keyword>
<dbReference type="RefSeq" id="WP_189576241.1">
    <property type="nucleotide sequence ID" value="NZ_BMXV01000004.1"/>
</dbReference>
<accession>A0ABQ3B0N0</accession>
<dbReference type="Proteomes" id="UP000601597">
    <property type="component" value="Unassembled WGS sequence"/>
</dbReference>
<dbReference type="Pfam" id="PF07715">
    <property type="entry name" value="Plug"/>
    <property type="match status" value="1"/>
</dbReference>
<evidence type="ECO:0000259" key="13">
    <source>
        <dbReference type="Pfam" id="PF00593"/>
    </source>
</evidence>
<dbReference type="PROSITE" id="PS52016">
    <property type="entry name" value="TONB_DEPENDENT_REC_3"/>
    <property type="match status" value="1"/>
</dbReference>
<evidence type="ECO:0000259" key="14">
    <source>
        <dbReference type="Pfam" id="PF07715"/>
    </source>
</evidence>
<feature type="domain" description="TonB-dependent receptor plug" evidence="14">
    <location>
        <begin position="47"/>
        <end position="149"/>
    </location>
</feature>
<dbReference type="Gene3D" id="2.40.170.20">
    <property type="entry name" value="TonB-dependent receptor, beta-barrel domain"/>
    <property type="match status" value="1"/>
</dbReference>
<evidence type="ECO:0000256" key="8">
    <source>
        <dbReference type="ARBA" id="ARBA00023170"/>
    </source>
</evidence>
<dbReference type="Pfam" id="PF00593">
    <property type="entry name" value="TonB_dep_Rec_b-barrel"/>
    <property type="match status" value="1"/>
</dbReference>
<feature type="domain" description="TonB-dependent receptor-like beta-barrel" evidence="13">
    <location>
        <begin position="240"/>
        <end position="695"/>
    </location>
</feature>
<dbReference type="InterPro" id="IPR000531">
    <property type="entry name" value="Beta-barrel_TonB"/>
</dbReference>
<dbReference type="PANTHER" id="PTHR30069:SF42">
    <property type="entry name" value="FERRIC AEROBACTIN RECEPTOR"/>
    <property type="match status" value="1"/>
</dbReference>
<comment type="subcellular location">
    <subcellularLocation>
        <location evidence="1 10">Cell outer membrane</location>
        <topology evidence="1 10">Multi-pass membrane protein</topology>
    </subcellularLocation>
</comment>
<keyword evidence="4 10" id="KW-1134">Transmembrane beta strand</keyword>
<proteinExistence type="inferred from homology"/>
<feature type="chain" id="PRO_5046344998" evidence="12">
    <location>
        <begin position="21"/>
        <end position="739"/>
    </location>
</feature>
<sequence>MTVRKIVPLVPRTLLSLALAAPLSAHSASQSLDELVVVGSRAPTQISEVPGTVWVVDEEDISTQASSGKTLKQILGELVPGLDAGPQGRTNYGQNMRGRKALVMIDGVSLNSSRSVSRQFDSIDPFNIARIEVLSGATALYGGGATGGIINIITKKGEAGETRFSSMAGASSGFNDSDDLSYQLAQSVSGGNDQIQGRLGIAYAENGGTFDTDGNQVKPDVTQTDLQYNRSIDVLGNLGIWLDDNQRLDVTAQYYDSRYNGDTGLYFGEDFDAFTGVDPDSFDIRDGVNFDQEPATERYQVSLNYQAYDVLGHTFYAQAYTRGEELNFHPFPYVRADGSGGLLPGSYYSASQQETALSGIKLLMTKELTNWNLSYGVDYSRERFEADQMLFDLARAADTGGLAADKTDVVGRYPDTDIDTLAPFLQVEHQVTDALKLSGGLRYEVVDTEIGDFVDNAYQVRVSQGMISSAEAIPGGEETYEEFLVNLGAVYKLDQSQQVWANYSQGSTLPDPAKWYGQGDYTVSGGQALLDNGISIDGSPLQQVKTEQVELGWRTGKAKWDAQVALYYAWSDKEVATENLSVVVKDNKTRNYGLEASAAFRPADNWTVGGTTHLTRGEVKVDGDWEKASVTDASMPKVTGYVDWHNNYNQIRFQGTHLIDVEDEDGNELKGRTTFDLIGNRKLPLGQVSLGISNLFNEDYSTVWGQRSVIFYSPAYGPEEMFDYKGQGRTYILTYSVDY</sequence>
<keyword evidence="7 10" id="KW-0472">Membrane</keyword>
<evidence type="ECO:0000256" key="10">
    <source>
        <dbReference type="PROSITE-ProRule" id="PRU01360"/>
    </source>
</evidence>
<evidence type="ECO:0000313" key="15">
    <source>
        <dbReference type="EMBL" id="GGY73907.1"/>
    </source>
</evidence>
<dbReference type="Gene3D" id="2.170.130.10">
    <property type="entry name" value="TonB-dependent receptor, plug domain"/>
    <property type="match status" value="1"/>
</dbReference>
<comment type="similarity">
    <text evidence="2 10 11">Belongs to the TonB-dependent receptor family.</text>
</comment>
<evidence type="ECO:0000256" key="6">
    <source>
        <dbReference type="ARBA" id="ARBA00023077"/>
    </source>
</evidence>
<evidence type="ECO:0000313" key="16">
    <source>
        <dbReference type="Proteomes" id="UP000601597"/>
    </source>
</evidence>
<dbReference type="InterPro" id="IPR010105">
    <property type="entry name" value="TonB_sidphr_rcpt"/>
</dbReference>
<organism evidence="15 16">
    <name type="scientific">Marinobacter zhanjiangensis</name>
    <dbReference type="NCBI Taxonomy" id="578215"/>
    <lineage>
        <taxon>Bacteria</taxon>
        <taxon>Pseudomonadati</taxon>
        <taxon>Pseudomonadota</taxon>
        <taxon>Gammaproteobacteria</taxon>
        <taxon>Pseudomonadales</taxon>
        <taxon>Marinobacteraceae</taxon>
        <taxon>Marinobacter</taxon>
    </lineage>
</organism>
<keyword evidence="6 11" id="KW-0798">TonB box</keyword>
<evidence type="ECO:0000256" key="11">
    <source>
        <dbReference type="RuleBase" id="RU003357"/>
    </source>
</evidence>
<feature type="signal peptide" evidence="12">
    <location>
        <begin position="1"/>
        <end position="20"/>
    </location>
</feature>
<keyword evidence="12" id="KW-0732">Signal</keyword>
<dbReference type="InterPro" id="IPR036942">
    <property type="entry name" value="Beta-barrel_TonB_sf"/>
</dbReference>
<gene>
    <name evidence="15" type="ORF">GCM10007071_21560</name>
</gene>
<dbReference type="NCBIfam" id="TIGR01783">
    <property type="entry name" value="TonB-siderophor"/>
    <property type="match status" value="1"/>
</dbReference>
<dbReference type="CDD" id="cd01347">
    <property type="entry name" value="ligand_gated_channel"/>
    <property type="match status" value="1"/>
</dbReference>
<keyword evidence="8 15" id="KW-0675">Receptor</keyword>
<name>A0ABQ3B0N0_9GAMM</name>
<comment type="caution">
    <text evidence="15">The sequence shown here is derived from an EMBL/GenBank/DDBJ whole genome shotgun (WGS) entry which is preliminary data.</text>
</comment>
<evidence type="ECO:0000256" key="2">
    <source>
        <dbReference type="ARBA" id="ARBA00009810"/>
    </source>
</evidence>
<dbReference type="EMBL" id="BMXV01000004">
    <property type="protein sequence ID" value="GGY73907.1"/>
    <property type="molecule type" value="Genomic_DNA"/>
</dbReference>
<dbReference type="InterPro" id="IPR039426">
    <property type="entry name" value="TonB-dep_rcpt-like"/>
</dbReference>
<evidence type="ECO:0000256" key="7">
    <source>
        <dbReference type="ARBA" id="ARBA00023136"/>
    </source>
</evidence>
<reference evidence="16" key="1">
    <citation type="journal article" date="2019" name="Int. J. Syst. Evol. Microbiol.">
        <title>The Global Catalogue of Microorganisms (GCM) 10K type strain sequencing project: providing services to taxonomists for standard genome sequencing and annotation.</title>
        <authorList>
            <consortium name="The Broad Institute Genomics Platform"/>
            <consortium name="The Broad Institute Genome Sequencing Center for Infectious Disease"/>
            <person name="Wu L."/>
            <person name="Ma J."/>
        </authorList>
    </citation>
    <scope>NUCLEOTIDE SEQUENCE [LARGE SCALE GENOMIC DNA]</scope>
    <source>
        <strain evidence="16">KCTC 22280</strain>
    </source>
</reference>
<keyword evidence="3 10" id="KW-0813">Transport</keyword>
<dbReference type="InterPro" id="IPR012910">
    <property type="entry name" value="Plug_dom"/>
</dbReference>
<dbReference type="SUPFAM" id="SSF56935">
    <property type="entry name" value="Porins"/>
    <property type="match status" value="1"/>
</dbReference>
<evidence type="ECO:0000256" key="9">
    <source>
        <dbReference type="ARBA" id="ARBA00023237"/>
    </source>
</evidence>
<evidence type="ECO:0000256" key="5">
    <source>
        <dbReference type="ARBA" id="ARBA00022692"/>
    </source>
</evidence>
<evidence type="ECO:0000256" key="12">
    <source>
        <dbReference type="SAM" id="SignalP"/>
    </source>
</evidence>
<keyword evidence="9 10" id="KW-0998">Cell outer membrane</keyword>
<dbReference type="PANTHER" id="PTHR30069">
    <property type="entry name" value="TONB-DEPENDENT OUTER MEMBRANE RECEPTOR"/>
    <property type="match status" value="1"/>
</dbReference>
<protein>
    <submittedName>
        <fullName evidence="15">TonB-dependent receptor</fullName>
    </submittedName>
</protein>
<dbReference type="InterPro" id="IPR037066">
    <property type="entry name" value="Plug_dom_sf"/>
</dbReference>
<evidence type="ECO:0000256" key="3">
    <source>
        <dbReference type="ARBA" id="ARBA00022448"/>
    </source>
</evidence>
<evidence type="ECO:0000256" key="1">
    <source>
        <dbReference type="ARBA" id="ARBA00004571"/>
    </source>
</evidence>
<keyword evidence="5 10" id="KW-0812">Transmembrane</keyword>